<comment type="caution">
    <text evidence="1">The sequence shown here is derived from an EMBL/GenBank/DDBJ whole genome shotgun (WGS) entry which is preliminary data.</text>
</comment>
<gene>
    <name evidence="1" type="ORF">HMPREF7215_2486</name>
</gene>
<name>A0ABM9ZVM0_9BACT</name>
<dbReference type="EMBL" id="ADFP01000053">
    <property type="protein sequence ID" value="EFB91003.1"/>
    <property type="molecule type" value="Genomic_DNA"/>
</dbReference>
<keyword evidence="2" id="KW-1185">Reference proteome</keyword>
<organism evidence="1 2">
    <name type="scientific">Pyramidobacter piscolens W5455</name>
    <dbReference type="NCBI Taxonomy" id="352165"/>
    <lineage>
        <taxon>Bacteria</taxon>
        <taxon>Thermotogati</taxon>
        <taxon>Synergistota</taxon>
        <taxon>Synergistia</taxon>
        <taxon>Synergistales</taxon>
        <taxon>Dethiosulfovibrionaceae</taxon>
        <taxon>Pyramidobacter</taxon>
    </lineage>
</organism>
<reference evidence="1 2" key="1">
    <citation type="submission" date="2009-12" db="EMBL/GenBank/DDBJ databases">
        <authorList>
            <person name="Shrivastava S."/>
            <person name="Madupu R."/>
            <person name="Durkin A.S."/>
            <person name="Torralba M."/>
            <person name="Methe B."/>
            <person name="Sutton G.G."/>
            <person name="Strausberg R.L."/>
            <person name="Nelson K.E."/>
        </authorList>
    </citation>
    <scope>NUCLEOTIDE SEQUENCE [LARGE SCALE GENOMIC DNA]</scope>
    <source>
        <strain evidence="1 2">W5455</strain>
    </source>
</reference>
<evidence type="ECO:0000313" key="2">
    <source>
        <dbReference type="Proteomes" id="UP000006462"/>
    </source>
</evidence>
<proteinExistence type="predicted"/>
<evidence type="ECO:0000313" key="1">
    <source>
        <dbReference type="EMBL" id="EFB91003.1"/>
    </source>
</evidence>
<protein>
    <submittedName>
        <fullName evidence="1">Uncharacterized protein</fullName>
    </submittedName>
</protein>
<sequence length="49" mass="5666">MFAAGIGPYSKRAKKARRSEDRRAFFRVVFFELLRFGHVFCLNAVSGVR</sequence>
<accession>A0ABM9ZVM0</accession>
<dbReference type="Proteomes" id="UP000006462">
    <property type="component" value="Unassembled WGS sequence"/>
</dbReference>